<keyword evidence="2" id="KW-0472">Membrane</keyword>
<name>A0AAE4NNW4_9CORY</name>
<sequence length="91" mass="10202">MTTWIAAMSAIVLINLLGTMALSVVVNHRIKQLEDDATRAYCRDRALSDAITNLNRRMNHHLGLTPSEAPNAEEASHIDELLRDHTPRSKQ</sequence>
<reference evidence="3" key="1">
    <citation type="submission" date="2023-08" db="EMBL/GenBank/DDBJ databases">
        <title>Genomic characterization of the C. tuberculostearicum species complex, a ubiquitous member of the human skin microbiome.</title>
        <authorList>
            <person name="Ahmed N."/>
            <person name="Deming C."/>
            <person name="Conlan S."/>
            <person name="Segre J."/>
        </authorList>
    </citation>
    <scope>NUCLEOTIDE SEQUENCE</scope>
    <source>
        <strain evidence="3">CTNIH22</strain>
    </source>
</reference>
<protein>
    <submittedName>
        <fullName evidence="3">Uncharacterized protein</fullName>
    </submittedName>
</protein>
<dbReference type="EMBL" id="JAVBIB010000019">
    <property type="protein sequence ID" value="MDV2420181.1"/>
    <property type="molecule type" value="Genomic_DNA"/>
</dbReference>
<dbReference type="Proteomes" id="UP001185706">
    <property type="component" value="Unassembled WGS sequence"/>
</dbReference>
<proteinExistence type="predicted"/>
<dbReference type="AlphaFoldDB" id="A0AAE4NNW4"/>
<feature type="region of interest" description="Disordered" evidence="1">
    <location>
        <begin position="62"/>
        <end position="91"/>
    </location>
</feature>
<accession>A0AAE4NNW4</accession>
<evidence type="ECO:0000313" key="3">
    <source>
        <dbReference type="EMBL" id="MDV2420181.1"/>
    </source>
</evidence>
<gene>
    <name evidence="3" type="ORF">RAE03_10445</name>
</gene>
<evidence type="ECO:0000256" key="2">
    <source>
        <dbReference type="SAM" id="Phobius"/>
    </source>
</evidence>
<evidence type="ECO:0000313" key="4">
    <source>
        <dbReference type="Proteomes" id="UP001185706"/>
    </source>
</evidence>
<feature type="compositionally biased region" description="Basic and acidic residues" evidence="1">
    <location>
        <begin position="74"/>
        <end position="91"/>
    </location>
</feature>
<keyword evidence="2" id="KW-0812">Transmembrane</keyword>
<keyword evidence="2" id="KW-1133">Transmembrane helix</keyword>
<evidence type="ECO:0000256" key="1">
    <source>
        <dbReference type="SAM" id="MobiDB-lite"/>
    </source>
</evidence>
<comment type="caution">
    <text evidence="3">The sequence shown here is derived from an EMBL/GenBank/DDBJ whole genome shotgun (WGS) entry which is preliminary data.</text>
</comment>
<feature type="transmembrane region" description="Helical" evidence="2">
    <location>
        <begin position="6"/>
        <end position="26"/>
    </location>
</feature>
<dbReference type="RefSeq" id="WP_316993772.1">
    <property type="nucleotide sequence ID" value="NZ_JAVBIB010000019.1"/>
</dbReference>
<organism evidence="3 4">
    <name type="scientific">Corynebacterium tuberculostearicum</name>
    <dbReference type="NCBI Taxonomy" id="38304"/>
    <lineage>
        <taxon>Bacteria</taxon>
        <taxon>Bacillati</taxon>
        <taxon>Actinomycetota</taxon>
        <taxon>Actinomycetes</taxon>
        <taxon>Mycobacteriales</taxon>
        <taxon>Corynebacteriaceae</taxon>
        <taxon>Corynebacterium</taxon>
    </lineage>
</organism>